<protein>
    <submittedName>
        <fullName evidence="2">Thioredoxin family protein</fullName>
    </submittedName>
</protein>
<gene>
    <name evidence="2" type="ORF">MKS91_00610</name>
</gene>
<dbReference type="Gene3D" id="3.40.30.10">
    <property type="entry name" value="Glutaredoxin"/>
    <property type="match status" value="1"/>
</dbReference>
<dbReference type="Proteomes" id="UP001320768">
    <property type="component" value="Unassembled WGS sequence"/>
</dbReference>
<accession>A0ABT1L4K6</accession>
<dbReference type="InterPro" id="IPR036249">
    <property type="entry name" value="Thioredoxin-like_sf"/>
</dbReference>
<dbReference type="Pfam" id="PF00085">
    <property type="entry name" value="Thioredoxin"/>
    <property type="match status" value="1"/>
</dbReference>
<reference evidence="2 3" key="1">
    <citation type="journal article" date="2022" name="Nat. Microbiol.">
        <title>The microbiome of a bacterivorous marine choanoflagellate contains a resource-demanding obligate bacterial associate.</title>
        <authorList>
            <person name="Needham D.M."/>
            <person name="Poirier C."/>
            <person name="Bachy C."/>
            <person name="George E.E."/>
            <person name="Wilken S."/>
            <person name="Yung C.C.M."/>
            <person name="Limardo A.J."/>
            <person name="Morando M."/>
            <person name="Sudek L."/>
            <person name="Malmstrom R.R."/>
            <person name="Keeling P.J."/>
            <person name="Santoro A.E."/>
            <person name="Worden A.Z."/>
        </authorList>
    </citation>
    <scope>NUCLEOTIDE SEQUENCE [LARGE SCALE GENOMIC DNA]</scope>
    <source>
        <strain evidence="2 3">Comchoano-2</strain>
    </source>
</reference>
<keyword evidence="3" id="KW-1185">Reference proteome</keyword>
<organism evidence="2 3">
    <name type="scientific">Candidatus Synchoanobacter obligatus</name>
    <dbReference type="NCBI Taxonomy" id="2919597"/>
    <lineage>
        <taxon>Bacteria</taxon>
        <taxon>Pseudomonadati</taxon>
        <taxon>Pseudomonadota</taxon>
        <taxon>Gammaproteobacteria</taxon>
        <taxon>Candidatus Comchoanobacterales</taxon>
        <taxon>Candidatus Comchoanobacteraceae</taxon>
        <taxon>Candidatus Synchoanobacter</taxon>
    </lineage>
</organism>
<name>A0ABT1L4K6_9GAMM</name>
<feature type="domain" description="Thioredoxin" evidence="1">
    <location>
        <begin position="210"/>
        <end position="327"/>
    </location>
</feature>
<dbReference type="PANTHER" id="PTHR45663">
    <property type="entry name" value="GEO12009P1"/>
    <property type="match status" value="1"/>
</dbReference>
<dbReference type="EMBL" id="JAKUDN010000001">
    <property type="protein sequence ID" value="MCP8351798.1"/>
    <property type="molecule type" value="Genomic_DNA"/>
</dbReference>
<proteinExistence type="predicted"/>
<evidence type="ECO:0000313" key="3">
    <source>
        <dbReference type="Proteomes" id="UP001320768"/>
    </source>
</evidence>
<dbReference type="PANTHER" id="PTHR45663:SF11">
    <property type="entry name" value="GEO12009P1"/>
    <property type="match status" value="1"/>
</dbReference>
<sequence>MPLNIDQYLKKTDSSQDAIKRYLAPISELFPSSEKFDALGELLFGMLTTQQYIQDQIQQAGQNASKEPLYLQFIMNVTQAPKEVKYQPVLDIKPWPLMTLITQWLGKRSLYASNPEIQIYWQALQDHSQEDLLATFNTASDVKPIAEFYQKLNAYNEANGKEAIDAQPILQAVQNLEASYIAAIMPYVEALYHSQQQLIAILEPMVMNDKQLPIPTNPFSHTKIEGELTDSTFDTDINPKTLSMVVFSMPHCPPCETQKKNINTISNDGHDLDIYTLDITQNPEVAKRYGTTGTPTTLLLKNGNILEKFVGPKSPDDMRSLIAKHNRALPMSERIVSRLGLERWISPPQLQAAFFYLTGLFTGYVIAKHVYSPCASCTMQLPPPVLVPEEGSECAGEQGSSAMLSW</sequence>
<dbReference type="SUPFAM" id="SSF52833">
    <property type="entry name" value="Thioredoxin-like"/>
    <property type="match status" value="1"/>
</dbReference>
<dbReference type="PROSITE" id="PS51352">
    <property type="entry name" value="THIOREDOXIN_2"/>
    <property type="match status" value="1"/>
</dbReference>
<comment type="caution">
    <text evidence="2">The sequence shown here is derived from an EMBL/GenBank/DDBJ whole genome shotgun (WGS) entry which is preliminary data.</text>
</comment>
<dbReference type="RefSeq" id="WP_258568911.1">
    <property type="nucleotide sequence ID" value="NZ_JAKUDN010000001.1"/>
</dbReference>
<dbReference type="CDD" id="cd02947">
    <property type="entry name" value="TRX_family"/>
    <property type="match status" value="1"/>
</dbReference>
<evidence type="ECO:0000313" key="2">
    <source>
        <dbReference type="EMBL" id="MCP8351798.1"/>
    </source>
</evidence>
<dbReference type="InterPro" id="IPR013766">
    <property type="entry name" value="Thioredoxin_domain"/>
</dbReference>
<evidence type="ECO:0000259" key="1">
    <source>
        <dbReference type="PROSITE" id="PS51352"/>
    </source>
</evidence>